<evidence type="ECO:0000313" key="2">
    <source>
        <dbReference type="Proteomes" id="UP000701801"/>
    </source>
</evidence>
<reference evidence="1" key="1">
    <citation type="submission" date="2021-07" db="EMBL/GenBank/DDBJ databases">
        <authorList>
            <person name="Durling M."/>
        </authorList>
    </citation>
    <scope>NUCLEOTIDE SEQUENCE</scope>
</reference>
<keyword evidence="2" id="KW-1185">Reference proteome</keyword>
<accession>A0A9N9LEZ1</accession>
<proteinExistence type="predicted"/>
<dbReference type="Proteomes" id="UP000701801">
    <property type="component" value="Unassembled WGS sequence"/>
</dbReference>
<dbReference type="EMBL" id="CAJVRM010000045">
    <property type="protein sequence ID" value="CAG8972528.1"/>
    <property type="molecule type" value="Genomic_DNA"/>
</dbReference>
<dbReference type="AlphaFoldDB" id="A0A9N9LEZ1"/>
<dbReference type="OrthoDB" id="10337956at2759"/>
<comment type="caution">
    <text evidence="1">The sequence shown here is derived from an EMBL/GenBank/DDBJ whole genome shotgun (WGS) entry which is preliminary data.</text>
</comment>
<gene>
    <name evidence="1" type="ORF">HYALB_00001220</name>
</gene>
<protein>
    <submittedName>
        <fullName evidence="1">Uncharacterized protein</fullName>
    </submittedName>
</protein>
<name>A0A9N9LEZ1_9HELO</name>
<sequence length="126" mass="14041">MYIIDQFKPLPSSFPKTFIYLFTQVPQRLHNQTPIKIQNQPSFIFTSNPFNMKIFNVLFFLTFAYIGLASPRDETFGGMVPVACVREDCDKKCGGADSLASANNDHPKPDIACGLGATRVIYAGQE</sequence>
<evidence type="ECO:0000313" key="1">
    <source>
        <dbReference type="EMBL" id="CAG8972528.1"/>
    </source>
</evidence>
<organism evidence="1 2">
    <name type="scientific">Hymenoscyphus albidus</name>
    <dbReference type="NCBI Taxonomy" id="595503"/>
    <lineage>
        <taxon>Eukaryota</taxon>
        <taxon>Fungi</taxon>
        <taxon>Dikarya</taxon>
        <taxon>Ascomycota</taxon>
        <taxon>Pezizomycotina</taxon>
        <taxon>Leotiomycetes</taxon>
        <taxon>Helotiales</taxon>
        <taxon>Helotiaceae</taxon>
        <taxon>Hymenoscyphus</taxon>
    </lineage>
</organism>